<proteinExistence type="predicted"/>
<protein>
    <submittedName>
        <fullName evidence="2">Late competence protein ComGF, access of DNA to ComEA</fullName>
    </submittedName>
</protein>
<evidence type="ECO:0000256" key="1">
    <source>
        <dbReference type="SAM" id="Phobius"/>
    </source>
</evidence>
<keyword evidence="1" id="KW-0812">Transmembrane</keyword>
<accession>A0A077ULD5</accession>
<dbReference type="Proteomes" id="UP000044616">
    <property type="component" value="Unassembled WGS sequence"/>
</dbReference>
<reference evidence="2 3" key="1">
    <citation type="submission" date="2014-05" db="EMBL/GenBank/DDBJ databases">
        <authorList>
            <person name="Aslett A.Martin."/>
            <person name="De Silva Nishadi"/>
        </authorList>
    </citation>
    <scope>NUCLEOTIDE SEQUENCE [LARGE SCALE GENOMIC DNA]</scope>
</reference>
<dbReference type="EMBL" id="CCEH01000028">
    <property type="protein sequence ID" value="CDR29191.1"/>
    <property type="molecule type" value="Genomic_DNA"/>
</dbReference>
<name>A0A077ULD5_9STAP</name>
<dbReference type="AlphaFoldDB" id="A0A077ULD5"/>
<organism evidence="2 3">
    <name type="scientific">Staphylococcus schweitzeri</name>
    <dbReference type="NCBI Taxonomy" id="1654388"/>
    <lineage>
        <taxon>Bacteria</taxon>
        <taxon>Bacillati</taxon>
        <taxon>Bacillota</taxon>
        <taxon>Bacilli</taxon>
        <taxon>Bacillales</taxon>
        <taxon>Staphylococcaceae</taxon>
        <taxon>Staphylococcus</taxon>
    </lineage>
</organism>
<keyword evidence="1" id="KW-0472">Membrane</keyword>
<dbReference type="InterPro" id="IPR016977">
    <property type="entry name" value="ComGF"/>
</dbReference>
<feature type="transmembrane region" description="Helical" evidence="1">
    <location>
        <begin position="20"/>
        <end position="41"/>
    </location>
</feature>
<dbReference type="Pfam" id="PF15980">
    <property type="entry name" value="ComGF"/>
    <property type="match status" value="1"/>
</dbReference>
<evidence type="ECO:0000313" key="2">
    <source>
        <dbReference type="EMBL" id="CDR29191.1"/>
    </source>
</evidence>
<dbReference type="RefSeq" id="WP_078102000.1">
    <property type="nucleotide sequence ID" value="NZ_CCEK01000001.1"/>
</dbReference>
<keyword evidence="1" id="KW-1133">Transmembrane helix</keyword>
<gene>
    <name evidence="2" type="primary">comGF</name>
    <name evidence="2" type="ORF">ERS140147_02396</name>
</gene>
<sequence>MKILQNLKNVFNIKIKAFSLIEMILAMMTISIILLIVPGTIKISKTFLNESKDLTSVDFEFFASDLIGDFKTIDRKQIEIKPHSILINKTNEQIEYKLLNNKIIKTVNDKGNITMLNNVLSFSIDKDQDAILRISISLKDGALIRNKIMFV</sequence>
<evidence type="ECO:0000313" key="3">
    <source>
        <dbReference type="Proteomes" id="UP000044616"/>
    </source>
</evidence>